<keyword evidence="2 3" id="KW-0067">ATP-binding</keyword>
<feature type="compositionally biased region" description="Polar residues" evidence="4">
    <location>
        <begin position="427"/>
        <end position="448"/>
    </location>
</feature>
<keyword evidence="7" id="KW-1185">Reference proteome</keyword>
<comment type="caution">
    <text evidence="6">The sequence shown here is derived from an EMBL/GenBank/DDBJ whole genome shotgun (WGS) entry which is preliminary data.</text>
</comment>
<evidence type="ECO:0000313" key="7">
    <source>
        <dbReference type="Proteomes" id="UP000320333"/>
    </source>
</evidence>
<evidence type="ECO:0000259" key="5">
    <source>
        <dbReference type="PROSITE" id="PS50011"/>
    </source>
</evidence>
<feature type="domain" description="Protein kinase" evidence="5">
    <location>
        <begin position="54"/>
        <end position="310"/>
    </location>
</feature>
<dbReference type="PROSITE" id="PS50011">
    <property type="entry name" value="PROTEIN_KINASE_DOM"/>
    <property type="match status" value="1"/>
</dbReference>
<dbReference type="InterPro" id="IPR017441">
    <property type="entry name" value="Protein_kinase_ATP_BS"/>
</dbReference>
<evidence type="ECO:0000256" key="3">
    <source>
        <dbReference type="PROSITE-ProRule" id="PRU10141"/>
    </source>
</evidence>
<reference evidence="6 7" key="1">
    <citation type="journal article" date="2019" name="Sci. Rep.">
        <title>Comparative genomics of chytrid fungi reveal insights into the obligate biotrophic and pathogenic lifestyle of Synchytrium endobioticum.</title>
        <authorList>
            <person name="van de Vossenberg B.T.L.H."/>
            <person name="Warris S."/>
            <person name="Nguyen H.D.T."/>
            <person name="van Gent-Pelzer M.P.E."/>
            <person name="Joly D.L."/>
            <person name="van de Geest H.C."/>
            <person name="Bonants P.J.M."/>
            <person name="Smith D.S."/>
            <person name="Levesque C.A."/>
            <person name="van der Lee T.A.J."/>
        </authorList>
    </citation>
    <scope>NUCLEOTIDE SEQUENCE [LARGE SCALE GENOMIC DNA]</scope>
    <source>
        <strain evidence="6 7">CBS 675.73</strain>
    </source>
</reference>
<dbReference type="AlphaFoldDB" id="A0A507FQ02"/>
<dbReference type="PROSITE" id="PS00107">
    <property type="entry name" value="PROTEIN_KINASE_ATP"/>
    <property type="match status" value="1"/>
</dbReference>
<feature type="compositionally biased region" description="Polar residues" evidence="4">
    <location>
        <begin position="552"/>
        <end position="570"/>
    </location>
</feature>
<dbReference type="InterPro" id="IPR000719">
    <property type="entry name" value="Prot_kinase_dom"/>
</dbReference>
<dbReference type="InterPro" id="IPR008271">
    <property type="entry name" value="Ser/Thr_kinase_AS"/>
</dbReference>
<dbReference type="InterPro" id="IPR011009">
    <property type="entry name" value="Kinase-like_dom_sf"/>
</dbReference>
<feature type="region of interest" description="Disordered" evidence="4">
    <location>
        <begin position="385"/>
        <end position="462"/>
    </location>
</feature>
<evidence type="ECO:0000256" key="2">
    <source>
        <dbReference type="ARBA" id="ARBA00022840"/>
    </source>
</evidence>
<feature type="region of interest" description="Disordered" evidence="4">
    <location>
        <begin position="520"/>
        <end position="572"/>
    </location>
</feature>
<dbReference type="STRING" id="246404.A0A507FQ02"/>
<dbReference type="Pfam" id="PF00069">
    <property type="entry name" value="Pkinase"/>
    <property type="match status" value="1"/>
</dbReference>
<feature type="compositionally biased region" description="Basic and acidic residues" evidence="4">
    <location>
        <begin position="730"/>
        <end position="739"/>
    </location>
</feature>
<dbReference type="FunFam" id="3.30.200.20:FF:000042">
    <property type="entry name" value="Aurora kinase A"/>
    <property type="match status" value="1"/>
</dbReference>
<dbReference type="FunFam" id="1.10.510.10:FF:000571">
    <property type="entry name" value="Maternal embryonic leucine zipper kinase"/>
    <property type="match status" value="1"/>
</dbReference>
<evidence type="ECO:0000256" key="1">
    <source>
        <dbReference type="ARBA" id="ARBA00022741"/>
    </source>
</evidence>
<feature type="binding site" evidence="3">
    <location>
        <position position="83"/>
    </location>
    <ligand>
        <name>ATP</name>
        <dbReference type="ChEBI" id="CHEBI:30616"/>
    </ligand>
</feature>
<feature type="region of interest" description="Disordered" evidence="4">
    <location>
        <begin position="686"/>
        <end position="739"/>
    </location>
</feature>
<dbReference type="OrthoDB" id="407410at2759"/>
<feature type="compositionally biased region" description="Low complexity" evidence="4">
    <location>
        <begin position="385"/>
        <end position="401"/>
    </location>
</feature>
<dbReference type="EMBL" id="QEAP01000003">
    <property type="protein sequence ID" value="TPX78501.1"/>
    <property type="molecule type" value="Genomic_DNA"/>
</dbReference>
<feature type="compositionally biased region" description="Polar residues" evidence="4">
    <location>
        <begin position="600"/>
        <end position="611"/>
    </location>
</feature>
<dbReference type="Proteomes" id="UP000320333">
    <property type="component" value="Unassembled WGS sequence"/>
</dbReference>
<feature type="region of interest" description="Disordered" evidence="4">
    <location>
        <begin position="591"/>
        <end position="639"/>
    </location>
</feature>
<dbReference type="SMART" id="SM00220">
    <property type="entry name" value="S_TKc"/>
    <property type="match status" value="1"/>
</dbReference>
<feature type="compositionally biased region" description="Polar residues" evidence="4">
    <location>
        <begin position="692"/>
        <end position="704"/>
    </location>
</feature>
<keyword evidence="1 3" id="KW-0547">Nucleotide-binding</keyword>
<dbReference type="Gene3D" id="1.10.510.10">
    <property type="entry name" value="Transferase(Phosphotransferase) domain 1"/>
    <property type="match status" value="1"/>
</dbReference>
<dbReference type="CDD" id="cd05117">
    <property type="entry name" value="STKc_CAMK"/>
    <property type="match status" value="1"/>
</dbReference>
<sequence length="739" mass="80180">MNSSPPQSRHPFAAGVPIAELDMAITGSTDLSGEKKERIEHFRIDDVKALERKYTIGRKLGQGSFGTVVLVQERSTGESYACKSLKKKAGSQKTYEQLQREVAIMKLVRHANIIVLHEVYETSKKIFLVMEHCGGGELDETIRLSKKCSDQDVRIIVRRISDAVGYLHAHGIVHRDIKPQNILLSTMDPLDPLNIKVSDFGLATWVDKCTMMDNVVGTPLYMAPEIIQNLPYSAQCDIWSIGVMTYLLLFGYQRDMERALQKMVAAGKIEYPPEYWKGIAPGARALCDSMLRSDPAKRISAREILMHPWIRVTTAVVLLSLKTTHHNELKGDIGVTYGIGQVNTTVLDLMRSYNTQLRLKKILRIVHCAVRFMAPILRRKQFRHSSLTTTPTSATTQTSSTQMAPYPPSSTFPSTSTTNGRKLRAGNNISLASKSRNSAHSHITNSYSHVPRGTGSSNAAAAPTPLTATASAEYSMASSINRSLGSFNSLESGINSSAGALTSHYSSAAFIGMREGSSADMLGDMDGPSSGRTSKMKSSGRAASLDCGAPSTMHSDLNSVSPNMNGSGRQTRVGDSMAASKFAQYEAGVTSLKKPPAGGSSRTKVNMNASGHSLAASSRRDSHGGSVHGSGLLQRSSIDDDRYRCSEMRESTPGSTTSLSCRITTRPLVPSAQKRVQIDLTLAPLKGGSLPRETQASNSRTSVPAQAPPGRDSASRLRSAQSLPRILPELVRERRPSKK</sequence>
<evidence type="ECO:0000256" key="4">
    <source>
        <dbReference type="SAM" id="MobiDB-lite"/>
    </source>
</evidence>
<name>A0A507FQ02_9FUNG</name>
<dbReference type="SUPFAM" id="SSF56112">
    <property type="entry name" value="Protein kinase-like (PK-like)"/>
    <property type="match status" value="1"/>
</dbReference>
<dbReference type="GO" id="GO:0004672">
    <property type="term" value="F:protein kinase activity"/>
    <property type="evidence" value="ECO:0007669"/>
    <property type="project" value="InterPro"/>
</dbReference>
<gene>
    <name evidence="6" type="ORF">CcCBS67573_g00244</name>
</gene>
<dbReference type="PROSITE" id="PS00108">
    <property type="entry name" value="PROTEIN_KINASE_ST"/>
    <property type="match status" value="1"/>
</dbReference>
<dbReference type="PANTHER" id="PTHR24347">
    <property type="entry name" value="SERINE/THREONINE-PROTEIN KINASE"/>
    <property type="match status" value="1"/>
</dbReference>
<accession>A0A507FQ02</accession>
<protein>
    <recommendedName>
        <fullName evidence="5">Protein kinase domain-containing protein</fullName>
    </recommendedName>
</protein>
<organism evidence="6 7">
    <name type="scientific">Chytriomyces confervae</name>
    <dbReference type="NCBI Taxonomy" id="246404"/>
    <lineage>
        <taxon>Eukaryota</taxon>
        <taxon>Fungi</taxon>
        <taxon>Fungi incertae sedis</taxon>
        <taxon>Chytridiomycota</taxon>
        <taxon>Chytridiomycota incertae sedis</taxon>
        <taxon>Chytridiomycetes</taxon>
        <taxon>Chytridiales</taxon>
        <taxon>Chytriomycetaceae</taxon>
        <taxon>Chytriomyces</taxon>
    </lineage>
</organism>
<proteinExistence type="predicted"/>
<dbReference type="GO" id="GO:0005524">
    <property type="term" value="F:ATP binding"/>
    <property type="evidence" value="ECO:0007669"/>
    <property type="project" value="UniProtKB-UniRule"/>
</dbReference>
<evidence type="ECO:0000313" key="6">
    <source>
        <dbReference type="EMBL" id="TPX78501.1"/>
    </source>
</evidence>